<dbReference type="Proteomes" id="UP001234581">
    <property type="component" value="Unassembled WGS sequence"/>
</dbReference>
<dbReference type="RefSeq" id="XP_058340386.1">
    <property type="nucleotide sequence ID" value="XM_058488760.1"/>
</dbReference>
<feature type="compositionally biased region" description="Acidic residues" evidence="2">
    <location>
        <begin position="266"/>
        <end position="283"/>
    </location>
</feature>
<keyword evidence="5" id="KW-1185">Reference proteome</keyword>
<dbReference type="PANTHER" id="PTHR13459:SF1">
    <property type="entry name" value="E3 UBIQUITIN-PROTEIN LIGASE RNF220 ISOFORM X1"/>
    <property type="match status" value="1"/>
</dbReference>
<dbReference type="InterPro" id="IPR052443">
    <property type="entry name" value="E3_ubiq-ligase_RNF220-like"/>
</dbReference>
<dbReference type="Gene3D" id="3.30.40.10">
    <property type="entry name" value="Zinc/RING finger domain, C3HC4 (zinc finger)"/>
    <property type="match status" value="1"/>
</dbReference>
<dbReference type="SUPFAM" id="SSF57850">
    <property type="entry name" value="RING/U-box"/>
    <property type="match status" value="1"/>
</dbReference>
<evidence type="ECO:0000256" key="2">
    <source>
        <dbReference type="SAM" id="MobiDB-lite"/>
    </source>
</evidence>
<dbReference type="GO" id="GO:0016567">
    <property type="term" value="P:protein ubiquitination"/>
    <property type="evidence" value="ECO:0007669"/>
    <property type="project" value="TreeGrafter"/>
</dbReference>
<gene>
    <name evidence="4" type="ORF">O0I10_008759</name>
</gene>
<feature type="region of interest" description="Disordered" evidence="2">
    <location>
        <begin position="256"/>
        <end position="287"/>
    </location>
</feature>
<dbReference type="InterPro" id="IPR040178">
    <property type="entry name" value="RNF220_RING"/>
</dbReference>
<accession>A0AAD7UXH5</accession>
<dbReference type="InterPro" id="IPR013083">
    <property type="entry name" value="Znf_RING/FYVE/PHD"/>
</dbReference>
<reference evidence="4 5" key="1">
    <citation type="submission" date="2023-03" db="EMBL/GenBank/DDBJ databases">
        <title>Genome sequence of Lichtheimia ornata CBS 291.66.</title>
        <authorList>
            <person name="Mohabir J.T."/>
            <person name="Shea T.P."/>
            <person name="Kurbessoian T."/>
            <person name="Berby B."/>
            <person name="Fontaine J."/>
            <person name="Livny J."/>
            <person name="Gnirke A."/>
            <person name="Stajich J.E."/>
            <person name="Cuomo C.A."/>
        </authorList>
    </citation>
    <scope>NUCLEOTIDE SEQUENCE [LARGE SCALE GENOMIC DNA]</scope>
    <source>
        <strain evidence="4">CBS 291.66</strain>
    </source>
</reference>
<dbReference type="PROSITE" id="PS50089">
    <property type="entry name" value="ZF_RING_2"/>
    <property type="match status" value="1"/>
</dbReference>
<protein>
    <recommendedName>
        <fullName evidence="3">RING-type domain-containing protein</fullName>
    </recommendedName>
</protein>
<feature type="region of interest" description="Disordered" evidence="2">
    <location>
        <begin position="301"/>
        <end position="345"/>
    </location>
</feature>
<name>A0AAD7UXH5_9FUNG</name>
<feature type="domain" description="RING-type" evidence="3">
    <location>
        <begin position="375"/>
        <end position="414"/>
    </location>
</feature>
<keyword evidence="1" id="KW-0479">Metal-binding</keyword>
<evidence type="ECO:0000256" key="1">
    <source>
        <dbReference type="PROSITE-ProRule" id="PRU00175"/>
    </source>
</evidence>
<evidence type="ECO:0000313" key="5">
    <source>
        <dbReference type="Proteomes" id="UP001234581"/>
    </source>
</evidence>
<dbReference type="Pfam" id="PF13923">
    <property type="entry name" value="zf-C3HC4_2"/>
    <property type="match status" value="1"/>
</dbReference>
<dbReference type="AlphaFoldDB" id="A0AAD7UXH5"/>
<dbReference type="Pfam" id="PF15926">
    <property type="entry name" value="RNF220"/>
    <property type="match status" value="1"/>
</dbReference>
<comment type="caution">
    <text evidence="4">The sequence shown here is derived from an EMBL/GenBank/DDBJ whole genome shotgun (WGS) entry which is preliminary data.</text>
</comment>
<dbReference type="CDD" id="cd16563">
    <property type="entry name" value="RING-HC_RNF220"/>
    <property type="match status" value="1"/>
</dbReference>
<organism evidence="4 5">
    <name type="scientific">Lichtheimia ornata</name>
    <dbReference type="NCBI Taxonomy" id="688661"/>
    <lineage>
        <taxon>Eukaryota</taxon>
        <taxon>Fungi</taxon>
        <taxon>Fungi incertae sedis</taxon>
        <taxon>Mucoromycota</taxon>
        <taxon>Mucoromycotina</taxon>
        <taxon>Mucoromycetes</taxon>
        <taxon>Mucorales</taxon>
        <taxon>Lichtheimiaceae</taxon>
        <taxon>Lichtheimia</taxon>
    </lineage>
</organism>
<evidence type="ECO:0000259" key="3">
    <source>
        <dbReference type="PROSITE" id="PS50089"/>
    </source>
</evidence>
<dbReference type="PANTHER" id="PTHR13459">
    <property type="entry name" value="E3 UBIQUITIN-PROTEIN LIGASE RNF220 ISOFORM X1"/>
    <property type="match status" value="1"/>
</dbReference>
<dbReference type="InterPro" id="IPR031824">
    <property type="entry name" value="RNF220_mid"/>
</dbReference>
<keyword evidence="1" id="KW-0863">Zinc-finger</keyword>
<dbReference type="EMBL" id="JARTCD010000048">
    <property type="protein sequence ID" value="KAJ8655473.1"/>
    <property type="molecule type" value="Genomic_DNA"/>
</dbReference>
<feature type="region of interest" description="Disordered" evidence="2">
    <location>
        <begin position="1"/>
        <end position="32"/>
    </location>
</feature>
<sequence length="427" mass="48157">MSSPPSTLPESPTSSTHDEKPQRSKKRSKSLARELQYLVDNNGKRGILSAMETIACVSSTDSYICFTTAKRDLAKCPICQHRIEPTQWEQHYQLELQRLNQLDSDAYEDPLHKGKRRGAALLARQQMERSKGKKKQPASAYDELLGKVQRNREHRREALARLDPTYQDTEEAISQAIMEQEAGVQRCFICNDTLHGDSEAINLHIDQCLASFDSSQQQQPSSTSNSSDQGAWDEYEWAGQTRVRATAMMEGGYGGAGFATASKREEDEDEEDLDVEDDGDDEYGAIQYSERDIVFDPQDEDASALREMVSGASPSTTPRTPDNGHRSGYEETVSDEGWRRTTSEDVQTGHSRLVIESLKSRIQQLEITSRSAPRCLICLEPYKTPVTSIVCWHVHCEQCWLHTLGSKKLCPQCQKITTPSDLRRIYL</sequence>
<dbReference type="GO" id="GO:0008270">
    <property type="term" value="F:zinc ion binding"/>
    <property type="evidence" value="ECO:0007669"/>
    <property type="project" value="UniProtKB-KW"/>
</dbReference>
<dbReference type="GO" id="GO:0061630">
    <property type="term" value="F:ubiquitin protein ligase activity"/>
    <property type="evidence" value="ECO:0007669"/>
    <property type="project" value="TreeGrafter"/>
</dbReference>
<keyword evidence="1" id="KW-0862">Zinc</keyword>
<dbReference type="InterPro" id="IPR001841">
    <property type="entry name" value="Znf_RING"/>
</dbReference>
<evidence type="ECO:0000313" key="4">
    <source>
        <dbReference type="EMBL" id="KAJ8655473.1"/>
    </source>
</evidence>
<feature type="compositionally biased region" description="Low complexity" evidence="2">
    <location>
        <begin position="1"/>
        <end position="15"/>
    </location>
</feature>
<dbReference type="GeneID" id="83216166"/>
<proteinExistence type="predicted"/>